<protein>
    <submittedName>
        <fullName evidence="1">Phd finger protein 10</fullName>
    </submittedName>
</protein>
<name>A0A8E0VFA3_9TREM</name>
<dbReference type="OrthoDB" id="6276625at2759"/>
<keyword evidence="2" id="KW-1185">Reference proteome</keyword>
<sequence length="211" mass="24372">MNNTTLSEGSFKTKHYTDSILSDMENSMDTLPGTPLSKCPEVDGELTQRDSRITAAHPVANRRDSRIKSETMLSRVGSFVTLTDAVNLDDIFEYDWADSDSESPDGKLKESYVVQELLADYLKVKSFKRKYPDLTRRTMDAYERSWLQQEGLVPVGRADLGLTALRTDEVMKLLQDDYPDVHAELSDLFQRRRFQQAVELQKRQYEARYHY</sequence>
<evidence type="ECO:0000313" key="2">
    <source>
        <dbReference type="Proteomes" id="UP000728185"/>
    </source>
</evidence>
<evidence type="ECO:0000313" key="1">
    <source>
        <dbReference type="EMBL" id="KAA0186289.1"/>
    </source>
</evidence>
<comment type="caution">
    <text evidence="1">The sequence shown here is derived from an EMBL/GenBank/DDBJ whole genome shotgun (WGS) entry which is preliminary data.</text>
</comment>
<organism evidence="1 2">
    <name type="scientific">Fasciolopsis buskii</name>
    <dbReference type="NCBI Taxonomy" id="27845"/>
    <lineage>
        <taxon>Eukaryota</taxon>
        <taxon>Metazoa</taxon>
        <taxon>Spiralia</taxon>
        <taxon>Lophotrochozoa</taxon>
        <taxon>Platyhelminthes</taxon>
        <taxon>Trematoda</taxon>
        <taxon>Digenea</taxon>
        <taxon>Plagiorchiida</taxon>
        <taxon>Echinostomata</taxon>
        <taxon>Echinostomatoidea</taxon>
        <taxon>Fasciolidae</taxon>
        <taxon>Fasciolopsis</taxon>
    </lineage>
</organism>
<dbReference type="CDD" id="cd21085">
    <property type="entry name" value="WH_NTD_PHF10"/>
    <property type="match status" value="1"/>
</dbReference>
<proteinExistence type="predicted"/>
<reference evidence="1" key="1">
    <citation type="submission" date="2019-05" db="EMBL/GenBank/DDBJ databases">
        <title>Annotation for the trematode Fasciolopsis buski.</title>
        <authorList>
            <person name="Choi Y.-J."/>
        </authorList>
    </citation>
    <scope>NUCLEOTIDE SEQUENCE</scope>
    <source>
        <strain evidence="1">HT</strain>
        <tissue evidence="1">Whole worm</tissue>
    </source>
</reference>
<accession>A0A8E0VFA3</accession>
<dbReference type="AlphaFoldDB" id="A0A8E0VFA3"/>
<dbReference type="Proteomes" id="UP000728185">
    <property type="component" value="Unassembled WGS sequence"/>
</dbReference>
<dbReference type="EMBL" id="LUCM01009850">
    <property type="protein sequence ID" value="KAA0186289.1"/>
    <property type="molecule type" value="Genomic_DNA"/>
</dbReference>
<gene>
    <name evidence="1" type="ORF">FBUS_03900</name>
</gene>